<dbReference type="PANTHER" id="PTHR43591:SF24">
    <property type="entry name" value="2-METHOXY-6-POLYPRENYL-1,4-BENZOQUINOL METHYLASE, MITOCHONDRIAL"/>
    <property type="match status" value="1"/>
</dbReference>
<sequence>MSHHDAADRPPNSSSDESLLGRHLEIDDCDSALGDDDRDAESAFTSAASRATDWRFENGRRYHAYDDGAYNLPNDELEQDRLDLQHTMWRMIHSGALHMSPVPDTVGAVLDVGCGTGVWTIQFAEEHPNAHVIGTDLSPVQPHFVPPNCEFLVDNAEREWAFTRRFDFIHARMLCMGMHDWPRFFQQCWDNLNPGGWLELREITFPWGSADGTAVSDSPLLDWSEKVRLGAAKAGIDTTACASFEGHLQSIGFVRIRKETPSWPLGPWPRGSREKKMGAYALENLESGLHAVSSAVFSRYLGMSTESIELSLMEARKDLHDPTKHFYAPLYLYSCQKPKAVDPVV</sequence>
<comment type="caution">
    <text evidence="2">The sequence shown here is derived from an EMBL/GenBank/DDBJ whole genome shotgun (WGS) entry which is preliminary data.</text>
</comment>
<reference evidence="2 3" key="1">
    <citation type="submission" date="2024-02" db="EMBL/GenBank/DDBJ databases">
        <title>De novo assembly and annotation of 12 fungi associated with fruit tree decline syndrome in Ontario, Canada.</title>
        <authorList>
            <person name="Sulman M."/>
            <person name="Ellouze W."/>
            <person name="Ilyukhin E."/>
        </authorList>
    </citation>
    <scope>NUCLEOTIDE SEQUENCE [LARGE SCALE GENOMIC DNA]</scope>
    <source>
        <strain evidence="2 3">M1-105</strain>
    </source>
</reference>
<evidence type="ECO:0008006" key="4">
    <source>
        <dbReference type="Google" id="ProtNLM"/>
    </source>
</evidence>
<name>A0ABR3SHZ2_9PEZI</name>
<protein>
    <recommendedName>
        <fullName evidence="4">S-adenosyl-L-methionine-dependent methyltransferase</fullName>
    </recommendedName>
</protein>
<dbReference type="PANTHER" id="PTHR43591">
    <property type="entry name" value="METHYLTRANSFERASE"/>
    <property type="match status" value="1"/>
</dbReference>
<organism evidence="2 3">
    <name type="scientific">Neofusicoccum ribis</name>
    <dbReference type="NCBI Taxonomy" id="45134"/>
    <lineage>
        <taxon>Eukaryota</taxon>
        <taxon>Fungi</taxon>
        <taxon>Dikarya</taxon>
        <taxon>Ascomycota</taxon>
        <taxon>Pezizomycotina</taxon>
        <taxon>Dothideomycetes</taxon>
        <taxon>Dothideomycetes incertae sedis</taxon>
        <taxon>Botryosphaeriales</taxon>
        <taxon>Botryosphaeriaceae</taxon>
        <taxon>Neofusicoccum</taxon>
    </lineage>
</organism>
<keyword evidence="3" id="KW-1185">Reference proteome</keyword>
<dbReference type="SUPFAM" id="SSF53335">
    <property type="entry name" value="S-adenosyl-L-methionine-dependent methyltransferases"/>
    <property type="match status" value="1"/>
</dbReference>
<evidence type="ECO:0000256" key="1">
    <source>
        <dbReference type="SAM" id="MobiDB-lite"/>
    </source>
</evidence>
<evidence type="ECO:0000313" key="2">
    <source>
        <dbReference type="EMBL" id="KAL1620276.1"/>
    </source>
</evidence>
<dbReference type="EMBL" id="JAJVDC020000170">
    <property type="protein sequence ID" value="KAL1620276.1"/>
    <property type="molecule type" value="Genomic_DNA"/>
</dbReference>
<accession>A0ABR3SHZ2</accession>
<dbReference type="CDD" id="cd02440">
    <property type="entry name" value="AdoMet_MTases"/>
    <property type="match status" value="1"/>
</dbReference>
<evidence type="ECO:0000313" key="3">
    <source>
        <dbReference type="Proteomes" id="UP001521116"/>
    </source>
</evidence>
<proteinExistence type="predicted"/>
<dbReference type="Proteomes" id="UP001521116">
    <property type="component" value="Unassembled WGS sequence"/>
</dbReference>
<dbReference type="Gene3D" id="3.40.50.150">
    <property type="entry name" value="Vaccinia Virus protein VP39"/>
    <property type="match status" value="1"/>
</dbReference>
<dbReference type="Pfam" id="PF13489">
    <property type="entry name" value="Methyltransf_23"/>
    <property type="match status" value="1"/>
</dbReference>
<gene>
    <name evidence="2" type="ORF">SLS56_009710</name>
</gene>
<dbReference type="InterPro" id="IPR029063">
    <property type="entry name" value="SAM-dependent_MTases_sf"/>
</dbReference>
<feature type="region of interest" description="Disordered" evidence="1">
    <location>
        <begin position="1"/>
        <end position="21"/>
    </location>
</feature>